<proteinExistence type="predicted"/>
<evidence type="ECO:0000313" key="2">
    <source>
        <dbReference type="Proteomes" id="UP001055439"/>
    </source>
</evidence>
<dbReference type="Proteomes" id="UP001055439">
    <property type="component" value="Chromosome 8"/>
</dbReference>
<gene>
    <name evidence="1" type="ORF">MUK42_12715</name>
</gene>
<reference evidence="1" key="1">
    <citation type="submission" date="2022-05" db="EMBL/GenBank/DDBJ databases">
        <title>The Musa troglodytarum L. genome provides insights into the mechanism of non-climacteric behaviour and enrichment of carotenoids.</title>
        <authorList>
            <person name="Wang J."/>
        </authorList>
    </citation>
    <scope>NUCLEOTIDE SEQUENCE</scope>
    <source>
        <tissue evidence="1">Leaf</tissue>
    </source>
</reference>
<accession>A0A9E7I2N5</accession>
<keyword evidence="2" id="KW-1185">Reference proteome</keyword>
<sequence>MDAEVSEGDVFWIPRYYPACQIASRWGGRWSSSASQHHRRGTIHSSLLVQAQCQGGLEGPSWRQPSG</sequence>
<name>A0A9E7I2N5_9LILI</name>
<evidence type="ECO:0000313" key="1">
    <source>
        <dbReference type="EMBL" id="URE41533.1"/>
    </source>
</evidence>
<organism evidence="1 2">
    <name type="scientific">Musa troglodytarum</name>
    <name type="common">fe'i banana</name>
    <dbReference type="NCBI Taxonomy" id="320322"/>
    <lineage>
        <taxon>Eukaryota</taxon>
        <taxon>Viridiplantae</taxon>
        <taxon>Streptophyta</taxon>
        <taxon>Embryophyta</taxon>
        <taxon>Tracheophyta</taxon>
        <taxon>Spermatophyta</taxon>
        <taxon>Magnoliopsida</taxon>
        <taxon>Liliopsida</taxon>
        <taxon>Zingiberales</taxon>
        <taxon>Musaceae</taxon>
        <taxon>Musa</taxon>
    </lineage>
</organism>
<dbReference type="Gene3D" id="2.60.120.10">
    <property type="entry name" value="Jelly Rolls"/>
    <property type="match status" value="1"/>
</dbReference>
<dbReference type="InterPro" id="IPR014710">
    <property type="entry name" value="RmlC-like_jellyroll"/>
</dbReference>
<protein>
    <submittedName>
        <fullName evidence="1">Uncharacterized protein</fullName>
    </submittedName>
</protein>
<dbReference type="EMBL" id="CP097510">
    <property type="protein sequence ID" value="URE41533.1"/>
    <property type="molecule type" value="Genomic_DNA"/>
</dbReference>
<dbReference type="AlphaFoldDB" id="A0A9E7I2N5"/>